<keyword evidence="3" id="KW-0418">Kinase</keyword>
<evidence type="ECO:0000256" key="5">
    <source>
        <dbReference type="SAM" id="MobiDB-lite"/>
    </source>
</evidence>
<keyword evidence="1" id="KW-0808">Transferase</keyword>
<keyword evidence="4" id="KW-0067">ATP-binding</keyword>
<sequence length="209" mass="21420">MAIVHPDADITPSKQELLAAWLPTRPWWPGGDPGAEVETAGSFRFDDPDGEVGVETILVRAGGDIVQAPLTYRGAPLEGADEHLITTMEHTVLGRRWIYDGCGDPVWASVTAAVVLTGGSEASLEVSSDGETKEFPSRTSAKGSGTAGAPVAETGTPCPRDEGATTVVEAGPYVITVARVAGADVGPGETLTVGPRDGEPFVAAAVQGA</sequence>
<keyword evidence="2" id="KW-0547">Nucleotide-binding</keyword>
<evidence type="ECO:0000256" key="1">
    <source>
        <dbReference type="ARBA" id="ARBA00022679"/>
    </source>
</evidence>
<dbReference type="RefSeq" id="WP_344303426.1">
    <property type="nucleotide sequence ID" value="NZ_BAAAQQ010000011.1"/>
</dbReference>
<evidence type="ECO:0000256" key="4">
    <source>
        <dbReference type="ARBA" id="ARBA00022840"/>
    </source>
</evidence>
<protein>
    <recommendedName>
        <fullName evidence="6">Maltokinase N-terminal cap domain-containing protein</fullName>
    </recommendedName>
</protein>
<feature type="domain" description="Maltokinase N-terminal cap" evidence="6">
    <location>
        <begin position="21"/>
        <end position="104"/>
    </location>
</feature>
<organism evidence="7 8">
    <name type="scientific">Nocardioides bigeumensis</name>
    <dbReference type="NCBI Taxonomy" id="433657"/>
    <lineage>
        <taxon>Bacteria</taxon>
        <taxon>Bacillati</taxon>
        <taxon>Actinomycetota</taxon>
        <taxon>Actinomycetes</taxon>
        <taxon>Propionibacteriales</taxon>
        <taxon>Nocardioidaceae</taxon>
        <taxon>Nocardioides</taxon>
    </lineage>
</organism>
<dbReference type="Pfam" id="PF18085">
    <property type="entry name" value="Mak_N_cap"/>
    <property type="match status" value="1"/>
</dbReference>
<evidence type="ECO:0000256" key="2">
    <source>
        <dbReference type="ARBA" id="ARBA00022741"/>
    </source>
</evidence>
<feature type="region of interest" description="Disordered" evidence="5">
    <location>
        <begin position="122"/>
        <end position="164"/>
    </location>
</feature>
<dbReference type="EMBL" id="BAAAQQ010000011">
    <property type="protein sequence ID" value="GAA2123102.1"/>
    <property type="molecule type" value="Genomic_DNA"/>
</dbReference>
<evidence type="ECO:0000256" key="3">
    <source>
        <dbReference type="ARBA" id="ARBA00022777"/>
    </source>
</evidence>
<dbReference type="InterPro" id="IPR040999">
    <property type="entry name" value="Mak_N_cap"/>
</dbReference>
<reference evidence="7 8" key="1">
    <citation type="journal article" date="2019" name="Int. J. Syst. Evol. Microbiol.">
        <title>The Global Catalogue of Microorganisms (GCM) 10K type strain sequencing project: providing services to taxonomists for standard genome sequencing and annotation.</title>
        <authorList>
            <consortium name="The Broad Institute Genomics Platform"/>
            <consortium name="The Broad Institute Genome Sequencing Center for Infectious Disease"/>
            <person name="Wu L."/>
            <person name="Ma J."/>
        </authorList>
    </citation>
    <scope>NUCLEOTIDE SEQUENCE [LARGE SCALE GENOMIC DNA]</scope>
    <source>
        <strain evidence="7 8">JCM 16021</strain>
    </source>
</reference>
<gene>
    <name evidence="7" type="ORF">GCM10009843_18620</name>
</gene>
<evidence type="ECO:0000313" key="7">
    <source>
        <dbReference type="EMBL" id="GAA2123102.1"/>
    </source>
</evidence>
<comment type="caution">
    <text evidence="7">The sequence shown here is derived from an EMBL/GenBank/DDBJ whole genome shotgun (WGS) entry which is preliminary data.</text>
</comment>
<accession>A0ABN2Y7L8</accession>
<dbReference type="NCBIfam" id="NF047744">
    <property type="entry name" value="CG0192_rel"/>
    <property type="match status" value="1"/>
</dbReference>
<dbReference type="Proteomes" id="UP001500575">
    <property type="component" value="Unassembled WGS sequence"/>
</dbReference>
<name>A0ABN2Y7L8_9ACTN</name>
<keyword evidence="8" id="KW-1185">Reference proteome</keyword>
<evidence type="ECO:0000259" key="6">
    <source>
        <dbReference type="Pfam" id="PF18085"/>
    </source>
</evidence>
<evidence type="ECO:0000313" key="8">
    <source>
        <dbReference type="Proteomes" id="UP001500575"/>
    </source>
</evidence>
<proteinExistence type="predicted"/>